<comment type="caution">
    <text evidence="2">The sequence shown here is derived from an EMBL/GenBank/DDBJ whole genome shotgun (WGS) entry which is preliminary data.</text>
</comment>
<evidence type="ECO:0000313" key="3">
    <source>
        <dbReference type="Proteomes" id="UP000003244"/>
    </source>
</evidence>
<dbReference type="OrthoDB" id="9814833at2"/>
<name>E0E1K1_9FIRM</name>
<organism evidence="2 3">
    <name type="scientific">Peptostreptococcus stomatis DSM 17678</name>
    <dbReference type="NCBI Taxonomy" id="596315"/>
    <lineage>
        <taxon>Bacteria</taxon>
        <taxon>Bacillati</taxon>
        <taxon>Bacillota</taxon>
        <taxon>Clostridia</taxon>
        <taxon>Peptostreptococcales</taxon>
        <taxon>Peptostreptococcaceae</taxon>
        <taxon>Peptostreptococcus</taxon>
    </lineage>
</organism>
<dbReference type="InterPro" id="IPR036244">
    <property type="entry name" value="TipA-like_antibiotic-bd"/>
</dbReference>
<reference evidence="2 3" key="1">
    <citation type="submission" date="2010-08" db="EMBL/GenBank/DDBJ databases">
        <authorList>
            <person name="Harkins D.M."/>
            <person name="Madupu R."/>
            <person name="Durkin A.S."/>
            <person name="Torralba M."/>
            <person name="Methe B."/>
            <person name="Sutton G.G."/>
            <person name="Nelson K.E."/>
        </authorList>
    </citation>
    <scope>NUCLEOTIDE SEQUENCE [LARGE SCALE GENOMIC DNA]</scope>
    <source>
        <strain evidence="2 3">DSM 17678</strain>
    </source>
</reference>
<protein>
    <recommendedName>
        <fullName evidence="1">TipAS antibiotic-recognition domain-containing protein</fullName>
    </recommendedName>
</protein>
<dbReference type="RefSeq" id="WP_007788430.1">
    <property type="nucleotide sequence ID" value="NZ_ADGQ01000018.1"/>
</dbReference>
<dbReference type="GeneID" id="84800070"/>
<dbReference type="EMBL" id="ADGQ01000018">
    <property type="protein sequence ID" value="EFM65213.1"/>
    <property type="molecule type" value="Genomic_DNA"/>
</dbReference>
<evidence type="ECO:0000259" key="1">
    <source>
        <dbReference type="Pfam" id="PF07739"/>
    </source>
</evidence>
<gene>
    <name evidence="2" type="ORF">HMPREF0634_0926</name>
</gene>
<dbReference type="SUPFAM" id="SSF89082">
    <property type="entry name" value="Antibiotic binding domain of TipA-like multidrug resistance regulators"/>
    <property type="match status" value="1"/>
</dbReference>
<evidence type="ECO:0000313" key="2">
    <source>
        <dbReference type="EMBL" id="EFM65213.1"/>
    </source>
</evidence>
<dbReference type="Proteomes" id="UP000003244">
    <property type="component" value="Unassembled WGS sequence"/>
</dbReference>
<accession>E0E1K1</accession>
<sequence>MQFDEIFSLFAENKVKGFEAQDQANVDLAKRLHEELCEYGFDYPLAIFSTIGYSYVENVQMNERIEKFGKGTAQYICDAIQEYVGWL</sequence>
<dbReference type="InterPro" id="IPR012925">
    <property type="entry name" value="TipAS_dom"/>
</dbReference>
<dbReference type="STRING" id="596315.HMPREF0634_0926"/>
<feature type="domain" description="TipAS antibiotic-recognition" evidence="1">
    <location>
        <begin position="2"/>
        <end position="83"/>
    </location>
</feature>
<dbReference type="Gene3D" id="1.10.490.50">
    <property type="entry name" value="Antibiotic binding domain of TipA-like multidrug resistance regulators"/>
    <property type="match status" value="1"/>
</dbReference>
<dbReference type="AlphaFoldDB" id="E0E1K1"/>
<keyword evidence="3" id="KW-1185">Reference proteome</keyword>
<proteinExistence type="predicted"/>
<dbReference type="Pfam" id="PF07739">
    <property type="entry name" value="TipAS"/>
    <property type="match status" value="1"/>
</dbReference>
<dbReference type="eggNOG" id="COG0789">
    <property type="taxonomic scope" value="Bacteria"/>
</dbReference>